<dbReference type="SMART" id="SM00062">
    <property type="entry name" value="PBPb"/>
    <property type="match status" value="1"/>
</dbReference>
<dbReference type="CDD" id="cd13530">
    <property type="entry name" value="PBP2_peptides_like"/>
    <property type="match status" value="1"/>
</dbReference>
<evidence type="ECO:0000256" key="2">
    <source>
        <dbReference type="SAM" id="SignalP"/>
    </source>
</evidence>
<dbReference type="PROSITE" id="PS51257">
    <property type="entry name" value="PROKAR_LIPOPROTEIN"/>
    <property type="match status" value="1"/>
</dbReference>
<accession>A0A1I3Z6R7</accession>
<dbReference type="AlphaFoldDB" id="A0A1I3Z6R7"/>
<evidence type="ECO:0000313" key="5">
    <source>
        <dbReference type="Proteomes" id="UP000199111"/>
    </source>
</evidence>
<reference evidence="5" key="1">
    <citation type="submission" date="2016-10" db="EMBL/GenBank/DDBJ databases">
        <authorList>
            <person name="Varghese N."/>
            <person name="Submissions S."/>
        </authorList>
    </citation>
    <scope>NUCLEOTIDE SEQUENCE [LARGE SCALE GENOMIC DNA]</scope>
    <source>
        <strain evidence="5">CGMCC 4.2126</strain>
    </source>
</reference>
<dbReference type="PANTHER" id="PTHR35936">
    <property type="entry name" value="MEMBRANE-BOUND LYTIC MUREIN TRANSGLYCOSYLASE F"/>
    <property type="match status" value="1"/>
</dbReference>
<feature type="chain" id="PRO_5038642483" evidence="2">
    <location>
        <begin position="22"/>
        <end position="290"/>
    </location>
</feature>
<keyword evidence="5" id="KW-1185">Reference proteome</keyword>
<dbReference type="EMBL" id="FOQY01000024">
    <property type="protein sequence ID" value="SFK39802.1"/>
    <property type="molecule type" value="Genomic_DNA"/>
</dbReference>
<evidence type="ECO:0000259" key="3">
    <source>
        <dbReference type="SMART" id="SM00062"/>
    </source>
</evidence>
<dbReference type="RefSeq" id="WP_093890027.1">
    <property type="nucleotide sequence ID" value="NZ_FOQY01000024.1"/>
</dbReference>
<gene>
    <name evidence="4" type="ORF">SAMN05216275_12433</name>
</gene>
<keyword evidence="1 2" id="KW-0732">Signal</keyword>
<dbReference type="GeneID" id="96301395"/>
<feature type="domain" description="Solute-binding protein family 3/N-terminal" evidence="3">
    <location>
        <begin position="59"/>
        <end position="277"/>
    </location>
</feature>
<name>A0A1I3Z6R7_9ACTN</name>
<feature type="signal peptide" evidence="2">
    <location>
        <begin position="1"/>
        <end position="21"/>
    </location>
</feature>
<sequence>MKRPLKISSAVALTAGLVALAGCGGQETTATAQGGSSFGECEVTENPPTHKLSTIKEGVLTVAASLPFPAGYRGNTLESVDGGYMYCLDAEIANRAGLKKINLVNASFEALVTAKSSNFDFAVWDIYDTPERRKVVDFSTPYNTYGTGVLVKTGSSLAASTIKDATVGVLAGSVQLKYVQETLKPKDFRVFSSNDDLFNAVLAGQIDAALNDTATVMPRAANSGGKLQVVGAYPVGGDVAALFPKGSANVQVVDQILADMKKDGTLDAIMDKWLNPILGGDPGKLPDWAA</sequence>
<organism evidence="4 5">
    <name type="scientific">Streptosporangium canum</name>
    <dbReference type="NCBI Taxonomy" id="324952"/>
    <lineage>
        <taxon>Bacteria</taxon>
        <taxon>Bacillati</taxon>
        <taxon>Actinomycetota</taxon>
        <taxon>Actinomycetes</taxon>
        <taxon>Streptosporangiales</taxon>
        <taxon>Streptosporangiaceae</taxon>
        <taxon>Streptosporangium</taxon>
    </lineage>
</organism>
<evidence type="ECO:0000313" key="4">
    <source>
        <dbReference type="EMBL" id="SFK39802.1"/>
    </source>
</evidence>
<evidence type="ECO:0000256" key="1">
    <source>
        <dbReference type="ARBA" id="ARBA00022729"/>
    </source>
</evidence>
<dbReference type="InterPro" id="IPR001638">
    <property type="entry name" value="Solute-binding_3/MltF_N"/>
</dbReference>
<dbReference type="Pfam" id="PF00497">
    <property type="entry name" value="SBP_bac_3"/>
    <property type="match status" value="1"/>
</dbReference>
<dbReference type="Gene3D" id="3.40.190.10">
    <property type="entry name" value="Periplasmic binding protein-like II"/>
    <property type="match status" value="2"/>
</dbReference>
<protein>
    <submittedName>
        <fullName evidence="4">Amino acid ABC transporter substrate-binding protein, PAAT family</fullName>
    </submittedName>
</protein>
<proteinExistence type="predicted"/>
<dbReference type="Proteomes" id="UP000199111">
    <property type="component" value="Unassembled WGS sequence"/>
</dbReference>
<dbReference type="SUPFAM" id="SSF53850">
    <property type="entry name" value="Periplasmic binding protein-like II"/>
    <property type="match status" value="1"/>
</dbReference>
<dbReference type="PANTHER" id="PTHR35936:SF17">
    <property type="entry name" value="ARGININE-BINDING EXTRACELLULAR PROTEIN ARTP"/>
    <property type="match status" value="1"/>
</dbReference>